<evidence type="ECO:0000259" key="4">
    <source>
        <dbReference type="PROSITE" id="PS51635"/>
    </source>
</evidence>
<accession>A0A6C0JME5</accession>
<keyword evidence="3" id="KW-1133">Transmembrane helix</keyword>
<dbReference type="InterPro" id="IPR052580">
    <property type="entry name" value="Lipid_Hydrolase"/>
</dbReference>
<sequence length="320" mass="35613">METDQLPITGPTGPSNPTGPSDPVCLTGATGPTGFTGPIEKPKSGDFDTLVLSGGSIHAIIMLGALGYADDNYLLKKVTKYVGTSAGAMCNYLLAIGYSPIEIMVYLCTKQMLEKMKNFNIVAMMNGSGGTSFSHIHEQLEKMTIEKIGKLITLGDLYHKYGKEFYCITHNLTSDKLEVLSWETYPDMPCLIALRMSANLPFIFDHFKYMGNFYIDGGISNNFPINIGDEKGCKILGLTIYNTTLNFSKNKDNMVEYIYQLMYIPVKQNVLNNIESVSDKCTVIPLQPDATPFFDFSLDTHAKLEMFSNGFSQMKEYWEN</sequence>
<dbReference type="PANTHER" id="PTHR46394">
    <property type="entry name" value="ANNEXIN"/>
    <property type="match status" value="1"/>
</dbReference>
<keyword evidence="3" id="KW-0812">Transmembrane</keyword>
<keyword evidence="1" id="KW-0443">Lipid metabolism</keyword>
<reference evidence="5" key="1">
    <citation type="journal article" date="2020" name="Nature">
        <title>Giant virus diversity and host interactions through global metagenomics.</title>
        <authorList>
            <person name="Schulz F."/>
            <person name="Roux S."/>
            <person name="Paez-Espino D."/>
            <person name="Jungbluth S."/>
            <person name="Walsh D.A."/>
            <person name="Denef V.J."/>
            <person name="McMahon K.D."/>
            <person name="Konstantinidis K.T."/>
            <person name="Eloe-Fadrosh E.A."/>
            <person name="Kyrpides N.C."/>
            <person name="Woyke T."/>
        </authorList>
    </citation>
    <scope>NUCLEOTIDE SEQUENCE</scope>
    <source>
        <strain evidence="5">GVMAG-S-1038524-41</strain>
    </source>
</reference>
<dbReference type="PANTHER" id="PTHR46394:SF1">
    <property type="entry name" value="PNPLA DOMAIN-CONTAINING PROTEIN"/>
    <property type="match status" value="1"/>
</dbReference>
<dbReference type="EMBL" id="MN740667">
    <property type="protein sequence ID" value="QHU06739.1"/>
    <property type="molecule type" value="Genomic_DNA"/>
</dbReference>
<proteinExistence type="predicted"/>
<evidence type="ECO:0000256" key="1">
    <source>
        <dbReference type="ARBA" id="ARBA00023098"/>
    </source>
</evidence>
<dbReference type="AlphaFoldDB" id="A0A6C0JME5"/>
<dbReference type="InterPro" id="IPR002641">
    <property type="entry name" value="PNPLA_dom"/>
</dbReference>
<name>A0A6C0JME5_9ZZZZ</name>
<feature type="transmembrane region" description="Helical" evidence="3">
    <location>
        <begin position="81"/>
        <end position="107"/>
    </location>
</feature>
<evidence type="ECO:0000256" key="3">
    <source>
        <dbReference type="SAM" id="Phobius"/>
    </source>
</evidence>
<feature type="compositionally biased region" description="Low complexity" evidence="2">
    <location>
        <begin position="7"/>
        <end position="27"/>
    </location>
</feature>
<dbReference type="GO" id="GO:0006629">
    <property type="term" value="P:lipid metabolic process"/>
    <property type="evidence" value="ECO:0007669"/>
    <property type="project" value="UniProtKB-KW"/>
</dbReference>
<dbReference type="SUPFAM" id="SSF52151">
    <property type="entry name" value="FabD/lysophospholipase-like"/>
    <property type="match status" value="1"/>
</dbReference>
<dbReference type="InterPro" id="IPR016035">
    <property type="entry name" value="Acyl_Trfase/lysoPLipase"/>
</dbReference>
<evidence type="ECO:0000313" key="5">
    <source>
        <dbReference type="EMBL" id="QHU06739.1"/>
    </source>
</evidence>
<feature type="region of interest" description="Disordered" evidence="2">
    <location>
        <begin position="1"/>
        <end position="27"/>
    </location>
</feature>
<feature type="domain" description="PNPLA" evidence="4">
    <location>
        <begin position="50"/>
        <end position="229"/>
    </location>
</feature>
<dbReference type="Pfam" id="PF01734">
    <property type="entry name" value="Patatin"/>
    <property type="match status" value="1"/>
</dbReference>
<protein>
    <recommendedName>
        <fullName evidence="4">PNPLA domain-containing protein</fullName>
    </recommendedName>
</protein>
<dbReference type="PROSITE" id="PS51635">
    <property type="entry name" value="PNPLA"/>
    <property type="match status" value="1"/>
</dbReference>
<keyword evidence="3" id="KW-0472">Membrane</keyword>
<feature type="transmembrane region" description="Helical" evidence="3">
    <location>
        <begin position="50"/>
        <end position="69"/>
    </location>
</feature>
<evidence type="ECO:0000256" key="2">
    <source>
        <dbReference type="SAM" id="MobiDB-lite"/>
    </source>
</evidence>
<organism evidence="5">
    <name type="scientific">viral metagenome</name>
    <dbReference type="NCBI Taxonomy" id="1070528"/>
    <lineage>
        <taxon>unclassified sequences</taxon>
        <taxon>metagenomes</taxon>
        <taxon>organismal metagenomes</taxon>
    </lineage>
</organism>
<dbReference type="Gene3D" id="3.40.1090.10">
    <property type="entry name" value="Cytosolic phospholipase A2 catalytic domain"/>
    <property type="match status" value="1"/>
</dbReference>